<dbReference type="InterPro" id="IPR010865">
    <property type="entry name" value="DUF1499"/>
</dbReference>
<dbReference type="Pfam" id="PF07386">
    <property type="entry name" value="DUF1499"/>
    <property type="match status" value="1"/>
</dbReference>
<feature type="transmembrane region" description="Helical" evidence="1">
    <location>
        <begin position="22"/>
        <end position="47"/>
    </location>
</feature>
<dbReference type="EMBL" id="QXFL01000001">
    <property type="protein sequence ID" value="RIV89316.1"/>
    <property type="molecule type" value="Genomic_DNA"/>
</dbReference>
<comment type="caution">
    <text evidence="2">The sequence shown here is derived from an EMBL/GenBank/DDBJ whole genome shotgun (WGS) entry which is preliminary data.</text>
</comment>
<keyword evidence="1" id="KW-0812">Transmembrane</keyword>
<keyword evidence="3" id="KW-1185">Reference proteome</keyword>
<name>A0A418NXJ4_9SPHN</name>
<sequence length="259" mass="27515">MVEANETAAPAKDSKTGKTMKWIGNFVLGGALILIVVVVVAATLARYDIIGKMAGFGPFYLALNPSRALTVIGILALGFAMWRKTGHVVKLALGTVLSAGLLATIYALLLIPAEGKPPIHDITTDLNDPPQFTTLDVDTPVSTGPFTQEEWRAYHEEAYGDIEPVVIDKAPAEVLANARALAEARGWEIAAADPAAGLLEATATAGYVRFYDDVIVEVTPVADGSTRVDMRSVSRVGVGDVGYNAARIESFLSDLRTMN</sequence>
<reference evidence="2 3" key="1">
    <citation type="submission" date="2018-08" db="EMBL/GenBank/DDBJ databases">
        <title>Erythrobacter zhengii sp.nov., a bacterium isolated from deep-sea sediment.</title>
        <authorList>
            <person name="Fang C."/>
            <person name="Wu Y.-H."/>
            <person name="Sun C."/>
            <person name="Wang H."/>
            <person name="Cheng H."/>
            <person name="Meng F.-X."/>
            <person name="Wang C.-S."/>
            <person name="Xu X.-W."/>
        </authorList>
    </citation>
    <scope>NUCLEOTIDE SEQUENCE [LARGE SCALE GENOMIC DNA]</scope>
    <source>
        <strain evidence="2 3">V18</strain>
    </source>
</reference>
<evidence type="ECO:0000256" key="1">
    <source>
        <dbReference type="SAM" id="Phobius"/>
    </source>
</evidence>
<dbReference type="AlphaFoldDB" id="A0A418NXJ4"/>
<feature type="transmembrane region" description="Helical" evidence="1">
    <location>
        <begin position="59"/>
        <end position="82"/>
    </location>
</feature>
<dbReference type="RefSeq" id="WP_119584718.1">
    <property type="nucleotide sequence ID" value="NZ_CAWODQ010000001.1"/>
</dbReference>
<feature type="transmembrane region" description="Helical" evidence="1">
    <location>
        <begin position="88"/>
        <end position="111"/>
    </location>
</feature>
<dbReference type="OrthoDB" id="1523552at2"/>
<dbReference type="Proteomes" id="UP000286576">
    <property type="component" value="Unassembled WGS sequence"/>
</dbReference>
<proteinExistence type="predicted"/>
<protein>
    <submittedName>
        <fullName evidence="2">DUF1499 domain-containing protein</fullName>
    </submittedName>
</protein>
<evidence type="ECO:0000313" key="3">
    <source>
        <dbReference type="Proteomes" id="UP000286576"/>
    </source>
</evidence>
<keyword evidence="1" id="KW-0472">Membrane</keyword>
<keyword evidence="1" id="KW-1133">Transmembrane helix</keyword>
<organism evidence="2 3">
    <name type="scientific">Aurantiacibacter zhengii</name>
    <dbReference type="NCBI Taxonomy" id="2307003"/>
    <lineage>
        <taxon>Bacteria</taxon>
        <taxon>Pseudomonadati</taxon>
        <taxon>Pseudomonadota</taxon>
        <taxon>Alphaproteobacteria</taxon>
        <taxon>Sphingomonadales</taxon>
        <taxon>Erythrobacteraceae</taxon>
        <taxon>Aurantiacibacter</taxon>
    </lineage>
</organism>
<evidence type="ECO:0000313" key="2">
    <source>
        <dbReference type="EMBL" id="RIV89316.1"/>
    </source>
</evidence>
<gene>
    <name evidence="2" type="ORF">D2V07_03515</name>
</gene>
<accession>A0A418NXJ4</accession>